<dbReference type="PANTHER" id="PTHR35069:SF1">
    <property type="entry name" value="CILIA- AND FLAGELLA-ASSOCIATED PROTEIN 95"/>
    <property type="match status" value="1"/>
</dbReference>
<dbReference type="SUPFAM" id="SSF49899">
    <property type="entry name" value="Concanavalin A-like lectins/glucanases"/>
    <property type="match status" value="1"/>
</dbReference>
<sequence length="468" mass="54980">MEICLRGSWRVGLEKMWFVFNQQKQWRWTQKRFQQRIQEKEKELLEVRKAVETLKSSAQTAVEDSERTFTEMIRTIEKRRTEVKELIRGQEKAEVSRAEELLKQLEQEIAEMKRRDTEMEKLSHTEDHIHFLKTFQSTVSNPTRSEDLSSVIINQSFSFEAVKKSVSTLKGQLEDICKQEIMKISAAVTEVHLTEPVTRDDFLKYSCHFKLDPSTAHRNLHLSEGNRSVEWRVQPQSYPDHPARFDPWWQVLCREVQCETGLTEGHCKVPKMHYSRPTLVLNWQKNREAEPKDYDLTTCPEGKKYLHKSTYKHFGTCKDADWSTTTETQMSQYQLKKMCETETRALMPAVHHHTARMDSTTGSVGTQYNIVLPRHPPGHNKMDFETTYTLDYPPPLNLRQEVVGMEDAEERPSDFRRRQSEFTDLAGHKRSGRNTWQDDVGEQGRVRVRNKHRQDTHSNNLFCPHSAQ</sequence>
<keyword evidence="1" id="KW-0175">Coiled coil</keyword>
<accession>A0AAV6H4M9</accession>
<feature type="coiled-coil region" evidence="1">
    <location>
        <begin position="30"/>
        <end position="57"/>
    </location>
</feature>
<name>A0AAV6H4M9_9TELE</name>
<dbReference type="EMBL" id="JADWDJ010000005">
    <property type="protein sequence ID" value="KAG5280966.1"/>
    <property type="molecule type" value="Genomic_DNA"/>
</dbReference>
<comment type="caution">
    <text evidence="4">The sequence shown here is derived from an EMBL/GenBank/DDBJ whole genome shotgun (WGS) entry which is preliminary data.</text>
</comment>
<proteinExistence type="predicted"/>
<evidence type="ECO:0000256" key="2">
    <source>
        <dbReference type="SAM" id="MobiDB-lite"/>
    </source>
</evidence>
<dbReference type="PANTHER" id="PTHR35069">
    <property type="entry name" value="PROTEIN C9ORF135"/>
    <property type="match status" value="1"/>
</dbReference>
<keyword evidence="5" id="KW-1185">Reference proteome</keyword>
<dbReference type="Proteomes" id="UP000823561">
    <property type="component" value="Chromosome 5"/>
</dbReference>
<dbReference type="Pfam" id="PF25600">
    <property type="entry name" value="TRIM_CC"/>
    <property type="match status" value="1"/>
</dbReference>
<evidence type="ECO:0000259" key="3">
    <source>
        <dbReference type="SMART" id="SM00589"/>
    </source>
</evidence>
<dbReference type="InterPro" id="IPR043136">
    <property type="entry name" value="B30.2/SPRY_sf"/>
</dbReference>
<dbReference type="InterPro" id="IPR006574">
    <property type="entry name" value="PRY"/>
</dbReference>
<feature type="compositionally biased region" description="Basic and acidic residues" evidence="2">
    <location>
        <begin position="410"/>
        <end position="421"/>
    </location>
</feature>
<dbReference type="InterPro" id="IPR027905">
    <property type="entry name" value="CFAP95"/>
</dbReference>
<dbReference type="Gene3D" id="2.60.120.920">
    <property type="match status" value="1"/>
</dbReference>
<evidence type="ECO:0000313" key="4">
    <source>
        <dbReference type="EMBL" id="KAG5280966.1"/>
    </source>
</evidence>
<reference evidence="4" key="1">
    <citation type="submission" date="2020-10" db="EMBL/GenBank/DDBJ databases">
        <title>Chromosome-scale genome assembly of the Allis shad, Alosa alosa.</title>
        <authorList>
            <person name="Margot Z."/>
            <person name="Christophe K."/>
            <person name="Cabau C."/>
            <person name="Louis A."/>
            <person name="Berthelot C."/>
            <person name="Parey E."/>
            <person name="Roest Crollius H."/>
            <person name="Montfort J."/>
            <person name="Robinson-Rechavi M."/>
            <person name="Bucao C."/>
            <person name="Bouchez O."/>
            <person name="Gislard M."/>
            <person name="Lluch J."/>
            <person name="Milhes M."/>
            <person name="Lampietro C."/>
            <person name="Lopez Roques C."/>
            <person name="Donnadieu C."/>
            <person name="Braasch I."/>
            <person name="Desvignes T."/>
            <person name="Postlethwait J."/>
            <person name="Bobe J."/>
            <person name="Guiguen Y."/>
        </authorList>
    </citation>
    <scope>NUCLEOTIDE SEQUENCE</scope>
    <source>
        <strain evidence="4">M-15738</strain>
        <tissue evidence="4">Blood</tissue>
    </source>
</reference>
<dbReference type="InterPro" id="IPR013320">
    <property type="entry name" value="ConA-like_dom_sf"/>
</dbReference>
<dbReference type="AlphaFoldDB" id="A0AAV6H4M9"/>
<evidence type="ECO:0000313" key="5">
    <source>
        <dbReference type="Proteomes" id="UP000823561"/>
    </source>
</evidence>
<evidence type="ECO:0000256" key="1">
    <source>
        <dbReference type="SAM" id="Coils"/>
    </source>
</evidence>
<dbReference type="SMART" id="SM00589">
    <property type="entry name" value="PRY"/>
    <property type="match status" value="1"/>
</dbReference>
<dbReference type="InterPro" id="IPR058030">
    <property type="entry name" value="TRIM8/14/16/25/29/45/65_CC"/>
</dbReference>
<dbReference type="Pfam" id="PF15139">
    <property type="entry name" value="CFAP95"/>
    <property type="match status" value="1"/>
</dbReference>
<feature type="region of interest" description="Disordered" evidence="2">
    <location>
        <begin position="407"/>
        <end position="468"/>
    </location>
</feature>
<feature type="compositionally biased region" description="Polar residues" evidence="2">
    <location>
        <begin position="457"/>
        <end position="468"/>
    </location>
</feature>
<organism evidence="4 5">
    <name type="scientific">Alosa alosa</name>
    <name type="common">allis shad</name>
    <dbReference type="NCBI Taxonomy" id="278164"/>
    <lineage>
        <taxon>Eukaryota</taxon>
        <taxon>Metazoa</taxon>
        <taxon>Chordata</taxon>
        <taxon>Craniata</taxon>
        <taxon>Vertebrata</taxon>
        <taxon>Euteleostomi</taxon>
        <taxon>Actinopterygii</taxon>
        <taxon>Neopterygii</taxon>
        <taxon>Teleostei</taxon>
        <taxon>Clupei</taxon>
        <taxon>Clupeiformes</taxon>
        <taxon>Clupeoidei</taxon>
        <taxon>Clupeidae</taxon>
        <taxon>Alosa</taxon>
    </lineage>
</organism>
<feature type="coiled-coil region" evidence="1">
    <location>
        <begin position="88"/>
        <end position="122"/>
    </location>
</feature>
<protein>
    <recommendedName>
        <fullName evidence="3">SPRY-associated domain-containing protein</fullName>
    </recommendedName>
</protein>
<dbReference type="Pfam" id="PF13765">
    <property type="entry name" value="PRY"/>
    <property type="match status" value="1"/>
</dbReference>
<feature type="domain" description="SPRY-associated" evidence="3">
    <location>
        <begin position="206"/>
        <end position="258"/>
    </location>
</feature>
<gene>
    <name evidence="4" type="ORF">AALO_G00065970</name>
</gene>
<dbReference type="GO" id="GO:0005886">
    <property type="term" value="C:plasma membrane"/>
    <property type="evidence" value="ECO:0007669"/>
    <property type="project" value="TreeGrafter"/>
</dbReference>